<evidence type="ECO:0000256" key="1">
    <source>
        <dbReference type="ARBA" id="ARBA00022475"/>
    </source>
</evidence>
<dbReference type="HAMAP" id="MF_01104">
    <property type="entry name" value="Syd"/>
    <property type="match status" value="1"/>
</dbReference>
<dbReference type="CDD" id="cd16323">
    <property type="entry name" value="Syd"/>
    <property type="match status" value="1"/>
</dbReference>
<accession>A0A7X0NIQ3</accession>
<organism evidence="5 6">
    <name type="scientific">Thalassotalea piscium</name>
    <dbReference type="NCBI Taxonomy" id="1230533"/>
    <lineage>
        <taxon>Bacteria</taxon>
        <taxon>Pseudomonadati</taxon>
        <taxon>Pseudomonadota</taxon>
        <taxon>Gammaproteobacteria</taxon>
        <taxon>Alteromonadales</taxon>
        <taxon>Colwelliaceae</taxon>
        <taxon>Thalassotalea</taxon>
    </lineage>
</organism>
<keyword evidence="1 4" id="KW-1003">Cell membrane</keyword>
<dbReference type="Pfam" id="PF07348">
    <property type="entry name" value="Syd"/>
    <property type="match status" value="1"/>
</dbReference>
<dbReference type="InterPro" id="IPR009948">
    <property type="entry name" value="Syd"/>
</dbReference>
<protein>
    <recommendedName>
        <fullName evidence="4">Protein Syd</fullName>
    </recommendedName>
</protein>
<sequence length="190" mass="21848">MLNSGLSSSLWLFSQNYVEAYKNQLNHLPLVEIDEQWPSSCIVSQFDEQFNTWLPHKVESTLSFENVEKALDVELHTDICQYFTTIFSDSIAANCEHGELSLLFAWSEEDFARLQENIIGHILMKRKLKQKITVFFAITDDENFILSIDNADGSVWVEGIGCEPHKKLADSLNEFIQQLTPFVYQGDHPK</sequence>
<evidence type="ECO:0000313" key="5">
    <source>
        <dbReference type="EMBL" id="MBB6544118.1"/>
    </source>
</evidence>
<comment type="similarity">
    <text evidence="4">Belongs to the Syd family.</text>
</comment>
<evidence type="ECO:0000256" key="3">
    <source>
        <dbReference type="ARBA" id="ARBA00023136"/>
    </source>
</evidence>
<proteinExistence type="inferred from homology"/>
<evidence type="ECO:0000256" key="4">
    <source>
        <dbReference type="HAMAP-Rule" id="MF_01104"/>
    </source>
</evidence>
<name>A0A7X0NIQ3_9GAMM</name>
<keyword evidence="2 4" id="KW-0997">Cell inner membrane</keyword>
<dbReference type="EMBL" id="JACHHU010000024">
    <property type="protein sequence ID" value="MBB6544118.1"/>
    <property type="molecule type" value="Genomic_DNA"/>
</dbReference>
<dbReference type="RefSeq" id="WP_221435216.1">
    <property type="nucleotide sequence ID" value="NZ_AP027362.1"/>
</dbReference>
<gene>
    <name evidence="4" type="primary">syd</name>
    <name evidence="5" type="ORF">HNQ55_002642</name>
</gene>
<keyword evidence="6" id="KW-1185">Reference proteome</keyword>
<reference evidence="5 6" key="1">
    <citation type="submission" date="2020-08" db="EMBL/GenBank/DDBJ databases">
        <title>Genomic Encyclopedia of Type Strains, Phase IV (KMG-IV): sequencing the most valuable type-strain genomes for metagenomic binning, comparative biology and taxonomic classification.</title>
        <authorList>
            <person name="Goeker M."/>
        </authorList>
    </citation>
    <scope>NUCLEOTIDE SEQUENCE [LARGE SCALE GENOMIC DNA]</scope>
    <source>
        <strain evidence="5 6">DSM 26287</strain>
    </source>
</reference>
<dbReference type="Gene3D" id="3.40.1580.20">
    <property type="entry name" value="Syd protein"/>
    <property type="match status" value="1"/>
</dbReference>
<keyword evidence="3 4" id="KW-0472">Membrane</keyword>
<comment type="caution">
    <text evidence="5">The sequence shown here is derived from an EMBL/GenBank/DDBJ whole genome shotgun (WGS) entry which is preliminary data.</text>
</comment>
<comment type="function">
    <text evidence="4">Interacts with the SecY protein in vivo. May bind preferentially to an uncomplexed state of SecY, thus functioning either as a chelating agent for excess SecY in the cell or as a regulatory factor that negatively controls the translocase function.</text>
</comment>
<comment type="subcellular location">
    <subcellularLocation>
        <location evidence="4">Cell inner membrane</location>
        <topology evidence="4">Peripheral membrane protein</topology>
        <orientation evidence="4">Cytoplasmic side</orientation>
    </subcellularLocation>
    <text evidence="4">Loosely associated with the cytoplasmic side of the inner membrane, probably via SecY.</text>
</comment>
<dbReference type="AlphaFoldDB" id="A0A7X0NIQ3"/>
<dbReference type="Proteomes" id="UP000537141">
    <property type="component" value="Unassembled WGS sequence"/>
</dbReference>
<evidence type="ECO:0000313" key="6">
    <source>
        <dbReference type="Proteomes" id="UP000537141"/>
    </source>
</evidence>
<dbReference type="InterPro" id="IPR038228">
    <property type="entry name" value="Syd_sf"/>
</dbReference>
<dbReference type="GO" id="GO:0009898">
    <property type="term" value="C:cytoplasmic side of plasma membrane"/>
    <property type="evidence" value="ECO:0007669"/>
    <property type="project" value="InterPro"/>
</dbReference>
<dbReference type="NCBIfam" id="NF003439">
    <property type="entry name" value="PRK04968.1"/>
    <property type="match status" value="1"/>
</dbReference>
<evidence type="ECO:0000256" key="2">
    <source>
        <dbReference type="ARBA" id="ARBA00022519"/>
    </source>
</evidence>